<protein>
    <submittedName>
        <fullName evidence="10">Rad51 domain-containing protein</fullName>
    </submittedName>
</protein>
<keyword evidence="3" id="KW-0227">DNA damage</keyword>
<proteinExistence type="predicted"/>
<dbReference type="InterPro" id="IPR013632">
    <property type="entry name" value="Rad51_C"/>
</dbReference>
<organism evidence="10">
    <name type="scientific">Echinostoma caproni</name>
    <dbReference type="NCBI Taxonomy" id="27848"/>
    <lineage>
        <taxon>Eukaryota</taxon>
        <taxon>Metazoa</taxon>
        <taxon>Spiralia</taxon>
        <taxon>Lophotrochozoa</taxon>
        <taxon>Platyhelminthes</taxon>
        <taxon>Trematoda</taxon>
        <taxon>Digenea</taxon>
        <taxon>Plagiorchiida</taxon>
        <taxon>Echinostomata</taxon>
        <taxon>Echinostomatoidea</taxon>
        <taxon>Echinostomatidae</taxon>
        <taxon>Echinostoma</taxon>
    </lineage>
</organism>
<dbReference type="Pfam" id="PF08423">
    <property type="entry name" value="Rad51"/>
    <property type="match status" value="1"/>
</dbReference>
<feature type="domain" description="Rad51-like C-terminal" evidence="7">
    <location>
        <begin position="82"/>
        <end position="120"/>
    </location>
</feature>
<dbReference type="GO" id="GO:0000400">
    <property type="term" value="F:four-way junction DNA binding"/>
    <property type="evidence" value="ECO:0007669"/>
    <property type="project" value="TreeGrafter"/>
</dbReference>
<dbReference type="GO" id="GO:0033065">
    <property type="term" value="C:Rad51C-XRCC3 complex"/>
    <property type="evidence" value="ECO:0007669"/>
    <property type="project" value="TreeGrafter"/>
</dbReference>
<reference evidence="8 9" key="2">
    <citation type="submission" date="2018-11" db="EMBL/GenBank/DDBJ databases">
        <authorList>
            <consortium name="Pathogen Informatics"/>
        </authorList>
    </citation>
    <scope>NUCLEOTIDE SEQUENCE [LARGE SCALE GENOMIC DNA]</scope>
    <source>
        <strain evidence="8 9">Egypt</strain>
    </source>
</reference>
<evidence type="ECO:0000256" key="1">
    <source>
        <dbReference type="ARBA" id="ARBA00004123"/>
    </source>
</evidence>
<dbReference type="OrthoDB" id="5957327at2759"/>
<dbReference type="PANTHER" id="PTHR46239">
    <property type="entry name" value="DNA REPAIR PROTEIN RAD51 HOMOLOG 3 RAD51C"/>
    <property type="match status" value="1"/>
</dbReference>
<evidence type="ECO:0000313" key="8">
    <source>
        <dbReference type="EMBL" id="VDP68555.1"/>
    </source>
</evidence>
<dbReference type="GO" id="GO:0008821">
    <property type="term" value="F:crossover junction DNA endonuclease activity"/>
    <property type="evidence" value="ECO:0007669"/>
    <property type="project" value="TreeGrafter"/>
</dbReference>
<dbReference type="Gene3D" id="3.40.50.300">
    <property type="entry name" value="P-loop containing nucleotide triphosphate hydrolases"/>
    <property type="match status" value="1"/>
</dbReference>
<gene>
    <name evidence="8" type="ORF">ECPE_LOCUS3149</name>
</gene>
<dbReference type="GO" id="GO:0000707">
    <property type="term" value="P:meiotic DNA recombinase assembly"/>
    <property type="evidence" value="ECO:0007669"/>
    <property type="project" value="TreeGrafter"/>
</dbReference>
<evidence type="ECO:0000313" key="10">
    <source>
        <dbReference type="WBParaSite" id="ECPE_0000315201-mRNA-1"/>
    </source>
</evidence>
<sequence>MKCFPSSVCKVSLKDAHSAIGVIRKYRDWTAQLPKDENNFISLPGVSTAWSLLQNLGVESDDKASSQLCLPVGVVTMCKSIQICLTVQLPKWFGGLAGQAIFIDTEGNFVPCRAQQMAEALVAHCRKHVTFEDGHEPTEEERERFSPTVESLMSGIHYIRIADHVQLMATVQRLEQFCSKQANVSI</sequence>
<evidence type="ECO:0000256" key="5">
    <source>
        <dbReference type="ARBA" id="ARBA00023204"/>
    </source>
</evidence>
<dbReference type="Proteomes" id="UP000272942">
    <property type="component" value="Unassembled WGS sequence"/>
</dbReference>
<evidence type="ECO:0000256" key="6">
    <source>
        <dbReference type="ARBA" id="ARBA00023242"/>
    </source>
</evidence>
<dbReference type="PANTHER" id="PTHR46239:SF1">
    <property type="entry name" value="DNA REPAIR PROTEIN RAD51 HOMOLOG 3"/>
    <property type="match status" value="1"/>
</dbReference>
<reference evidence="10" key="1">
    <citation type="submission" date="2016-06" db="UniProtKB">
        <authorList>
            <consortium name="WormBaseParasite"/>
        </authorList>
    </citation>
    <scope>IDENTIFICATION</scope>
</reference>
<name>A0A183A864_9TREM</name>
<evidence type="ECO:0000259" key="7">
    <source>
        <dbReference type="Pfam" id="PF08423"/>
    </source>
</evidence>
<evidence type="ECO:0000256" key="4">
    <source>
        <dbReference type="ARBA" id="ARBA00022840"/>
    </source>
</evidence>
<dbReference type="WBParaSite" id="ECPE_0000315201-mRNA-1">
    <property type="protein sequence ID" value="ECPE_0000315201-mRNA-1"/>
    <property type="gene ID" value="ECPE_0000315201"/>
</dbReference>
<keyword evidence="5" id="KW-0234">DNA repair</keyword>
<dbReference type="InterPro" id="IPR052093">
    <property type="entry name" value="HR_Repair_Mediator"/>
</dbReference>
<keyword evidence="9" id="KW-1185">Reference proteome</keyword>
<evidence type="ECO:0000256" key="2">
    <source>
        <dbReference type="ARBA" id="ARBA00022741"/>
    </source>
</evidence>
<dbReference type="GO" id="GO:0005524">
    <property type="term" value="F:ATP binding"/>
    <property type="evidence" value="ECO:0007669"/>
    <property type="project" value="UniProtKB-KW"/>
</dbReference>
<comment type="subcellular location">
    <subcellularLocation>
        <location evidence="1">Nucleus</location>
    </subcellularLocation>
</comment>
<accession>A0A183A864</accession>
<keyword evidence="4" id="KW-0067">ATP-binding</keyword>
<dbReference type="GO" id="GO:0005657">
    <property type="term" value="C:replication fork"/>
    <property type="evidence" value="ECO:0007669"/>
    <property type="project" value="TreeGrafter"/>
</dbReference>
<dbReference type="InterPro" id="IPR027417">
    <property type="entry name" value="P-loop_NTPase"/>
</dbReference>
<dbReference type="EMBL" id="UZAN01040132">
    <property type="protein sequence ID" value="VDP68555.1"/>
    <property type="molecule type" value="Genomic_DNA"/>
</dbReference>
<keyword evidence="2" id="KW-0547">Nucleotide-binding</keyword>
<dbReference type="AlphaFoldDB" id="A0A183A864"/>
<keyword evidence="6" id="KW-0539">Nucleus</keyword>
<evidence type="ECO:0000313" key="9">
    <source>
        <dbReference type="Proteomes" id="UP000272942"/>
    </source>
</evidence>
<evidence type="ECO:0000256" key="3">
    <source>
        <dbReference type="ARBA" id="ARBA00022763"/>
    </source>
</evidence>
<dbReference type="GO" id="GO:0007131">
    <property type="term" value="P:reciprocal meiotic recombination"/>
    <property type="evidence" value="ECO:0007669"/>
    <property type="project" value="TreeGrafter"/>
</dbReference>
<dbReference type="GO" id="GO:0033063">
    <property type="term" value="C:Rad51B-Rad51C-Rad51D-XRCC2 complex"/>
    <property type="evidence" value="ECO:0007669"/>
    <property type="project" value="TreeGrafter"/>
</dbReference>